<dbReference type="AlphaFoldDB" id="A0A0D2LY29"/>
<organism evidence="1 2">
    <name type="scientific">Monoraphidium neglectum</name>
    <dbReference type="NCBI Taxonomy" id="145388"/>
    <lineage>
        <taxon>Eukaryota</taxon>
        <taxon>Viridiplantae</taxon>
        <taxon>Chlorophyta</taxon>
        <taxon>core chlorophytes</taxon>
        <taxon>Chlorophyceae</taxon>
        <taxon>CS clade</taxon>
        <taxon>Sphaeropleales</taxon>
        <taxon>Selenastraceae</taxon>
        <taxon>Monoraphidium</taxon>
    </lineage>
</organism>
<evidence type="ECO:0000313" key="1">
    <source>
        <dbReference type="EMBL" id="KIY96314.1"/>
    </source>
</evidence>
<name>A0A0D2LY29_9CHLO</name>
<dbReference type="GeneID" id="25728931"/>
<proteinExistence type="predicted"/>
<accession>A0A0D2LY29</accession>
<evidence type="ECO:0000313" key="2">
    <source>
        <dbReference type="Proteomes" id="UP000054498"/>
    </source>
</evidence>
<keyword evidence="2" id="KW-1185">Reference proteome</keyword>
<sequence>MDPVNDSLQAVIFLLDLKERLRARTAGLSTADAVEARLRALGGACAADRVVLVPDHAWLALARGLGGDTLSRRSCFFAVAQLVCQSQERLAAAVRCEPLMAAVARDLLTAHTRPRSECFKLADHPYVWFDQSDAAVAAAVRHCGGAAGLVGACVALLAGNLPAAMAACAVGPQVAGQRVRSSGNGSEVARESALMEATRTLMLLLLFARAREDVAAAVAGGSAPGVLVGLLSWKGADAAFVRQNAAQLVLVVAHHREQLVAAAPGLARALAGVLAACCGEKRDGLAALFALGELADDQGKRGTEYVGAAIVDAPGAVAALLRQSRSGTTNQRTLVLALLGAAFAHDPRSTAHAVLAERHAVTALLSAVWGESRAPGRQQTISALLTALEVYKPQAFATALRAEPGAAPAAARLLAADYREAVPAALRALEVLAGGAASRAAAAAALEAVAAQDGEVLASLSWALGGGRLRSGCTSSASEGDCSASGGAFSRSSGGSSSSSSSSSTMGSIASSLLSRQIGGAAVDSAFAWKRAAAHAVMLLSERFDPAKLCETAGLLRSLGALLEPGLVASEARQACGYAAAAVEQLVRRAGGTAAAALLRESPGIVHRLARNAV</sequence>
<dbReference type="EMBL" id="KK103064">
    <property type="protein sequence ID" value="KIY96314.1"/>
    <property type="molecule type" value="Genomic_DNA"/>
</dbReference>
<dbReference type="KEGG" id="mng:MNEG_11648"/>
<dbReference type="RefSeq" id="XP_013895334.1">
    <property type="nucleotide sequence ID" value="XM_014039880.1"/>
</dbReference>
<dbReference type="Proteomes" id="UP000054498">
    <property type="component" value="Unassembled WGS sequence"/>
</dbReference>
<protein>
    <submittedName>
        <fullName evidence="1">Uncharacterized protein</fullName>
    </submittedName>
</protein>
<reference evidence="1 2" key="1">
    <citation type="journal article" date="2013" name="BMC Genomics">
        <title>Reconstruction of the lipid metabolism for the microalga Monoraphidium neglectum from its genome sequence reveals characteristics suitable for biofuel production.</title>
        <authorList>
            <person name="Bogen C."/>
            <person name="Al-Dilaimi A."/>
            <person name="Albersmeier A."/>
            <person name="Wichmann J."/>
            <person name="Grundmann M."/>
            <person name="Rupp O."/>
            <person name="Lauersen K.J."/>
            <person name="Blifernez-Klassen O."/>
            <person name="Kalinowski J."/>
            <person name="Goesmann A."/>
            <person name="Mussgnug J.H."/>
            <person name="Kruse O."/>
        </authorList>
    </citation>
    <scope>NUCLEOTIDE SEQUENCE [LARGE SCALE GENOMIC DNA]</scope>
    <source>
        <strain evidence="1 2">SAG 48.87</strain>
    </source>
</reference>
<gene>
    <name evidence="1" type="ORF">MNEG_11648</name>
</gene>